<keyword evidence="8" id="KW-0949">S-adenosyl-L-methionine</keyword>
<evidence type="ECO:0000256" key="10">
    <source>
        <dbReference type="ARBA" id="ARBA00031323"/>
    </source>
</evidence>
<dbReference type="InterPro" id="IPR000682">
    <property type="entry name" value="PCMT"/>
</dbReference>
<evidence type="ECO:0000256" key="4">
    <source>
        <dbReference type="ARBA" id="ARBA00013346"/>
    </source>
</evidence>
<evidence type="ECO:0000256" key="1">
    <source>
        <dbReference type="ARBA" id="ARBA00004496"/>
    </source>
</evidence>
<keyword evidence="7" id="KW-0808">Transferase</keyword>
<dbReference type="HOGENOM" id="CLU_037629_0_1_11"/>
<evidence type="ECO:0000256" key="9">
    <source>
        <dbReference type="ARBA" id="ARBA00030757"/>
    </source>
</evidence>
<evidence type="ECO:0000256" key="11">
    <source>
        <dbReference type="ARBA" id="ARBA00031350"/>
    </source>
</evidence>
<dbReference type="CDD" id="cd02440">
    <property type="entry name" value="AdoMet_MTases"/>
    <property type="match status" value="1"/>
</dbReference>
<comment type="subcellular location">
    <subcellularLocation>
        <location evidence="1">Cytoplasm</location>
    </subcellularLocation>
</comment>
<dbReference type="PANTHER" id="PTHR11579">
    <property type="entry name" value="PROTEIN-L-ISOASPARTATE O-METHYLTRANSFERASE"/>
    <property type="match status" value="1"/>
</dbReference>
<dbReference type="GO" id="GO:0005737">
    <property type="term" value="C:cytoplasm"/>
    <property type="evidence" value="ECO:0007669"/>
    <property type="project" value="UniProtKB-SubCell"/>
</dbReference>
<evidence type="ECO:0000256" key="3">
    <source>
        <dbReference type="ARBA" id="ARBA00011890"/>
    </source>
</evidence>
<evidence type="ECO:0000256" key="5">
    <source>
        <dbReference type="ARBA" id="ARBA00022490"/>
    </source>
</evidence>
<evidence type="ECO:0000256" key="2">
    <source>
        <dbReference type="ARBA" id="ARBA00005369"/>
    </source>
</evidence>
<sequence length="420" mass="44927">MTIHHRNPYRTAPAVRLRGIIGGDGRRRIDLTENGTAEVRASFVRDVLGSLPGLDARIVEAFRSVDRAAYLDRFRMPGKPDWIDASQPLSAGAAAAIYRDQALATLTAENGMPSSSSTTPSLMLLMLHALSVAPGDRVLEIGTATGYNAALLAHLVTDAGSVVTIDSKPEIAARAAAALETGGITNVQVRAGDGGAAEEILRGVFDRLIATVGCATVPSQWWDCLTEDGVAVVPLRHGEAHPLCRLRKGTEPGHWYGAFTAAANFMLADGDTLHRPRGAEHRVQLTEEQHLLDTGLGCHPSQGWAVDFFLALQAPHLKRITVKTAGPTPQIHAGCGIADQHGNIVLVSWGRLMATTGPDSPAVRELAGHLTAWKNLGCPSIGHYDIEILPHNATDIPTPLAGRRWTQPDRHATRIVTLRT</sequence>
<dbReference type="Pfam" id="PF01135">
    <property type="entry name" value="PCMT"/>
    <property type="match status" value="1"/>
</dbReference>
<proteinExistence type="inferred from homology"/>
<comment type="similarity">
    <text evidence="2">Belongs to the methyltransferase superfamily. L-isoaspartyl/D-aspartyl protein methyltransferase family.</text>
</comment>
<geneLocation type="plasmid" evidence="12 13">
    <name>pROB01</name>
</geneLocation>
<dbReference type="Gene3D" id="3.40.50.150">
    <property type="entry name" value="Vaccinia Virus protein VP39"/>
    <property type="match status" value="1"/>
</dbReference>
<evidence type="ECO:0000313" key="13">
    <source>
        <dbReference type="Proteomes" id="UP000002212"/>
    </source>
</evidence>
<dbReference type="AlphaFoldDB" id="C1BCI5"/>
<evidence type="ECO:0000256" key="8">
    <source>
        <dbReference type="ARBA" id="ARBA00022691"/>
    </source>
</evidence>
<evidence type="ECO:0000313" key="12">
    <source>
        <dbReference type="EMBL" id="BAH56040.1"/>
    </source>
</evidence>
<dbReference type="Proteomes" id="UP000002212">
    <property type="component" value="Plasmid pROB01"/>
</dbReference>
<dbReference type="GO" id="GO:0004719">
    <property type="term" value="F:protein-L-isoaspartate (D-aspartate) O-methyltransferase activity"/>
    <property type="evidence" value="ECO:0007669"/>
    <property type="project" value="UniProtKB-EC"/>
</dbReference>
<gene>
    <name evidence="12" type="ordered locus">ROP_pROB01-05410</name>
</gene>
<keyword evidence="12" id="KW-0614">Plasmid</keyword>
<dbReference type="SUPFAM" id="SSF53335">
    <property type="entry name" value="S-adenosyl-L-methionine-dependent methyltransferases"/>
    <property type="match status" value="1"/>
</dbReference>
<reference evidence="12 13" key="1">
    <citation type="submission" date="2009-03" db="EMBL/GenBank/DDBJ databases">
        <title>Comparison of the complete genome sequences of Rhodococcus erythropolis PR4 and Rhodococcus opacus B4.</title>
        <authorList>
            <person name="Takarada H."/>
            <person name="Sekine M."/>
            <person name="Hosoyama A."/>
            <person name="Yamada R."/>
            <person name="Fujisawa T."/>
            <person name="Omata S."/>
            <person name="Shimizu A."/>
            <person name="Tsukatani N."/>
            <person name="Tanikawa S."/>
            <person name="Fujita N."/>
            <person name="Harayama S."/>
        </authorList>
    </citation>
    <scope>NUCLEOTIDE SEQUENCE [LARGE SCALE GENOMIC DNA]</scope>
    <source>
        <strain evidence="12 13">B4</strain>
        <plasmid evidence="12 13">pROB01</plasmid>
    </source>
</reference>
<keyword evidence="6" id="KW-0489">Methyltransferase</keyword>
<dbReference type="InterPro" id="IPR029063">
    <property type="entry name" value="SAM-dependent_MTases_sf"/>
</dbReference>
<organism evidence="12 13">
    <name type="scientific">Rhodococcus opacus (strain B4)</name>
    <dbReference type="NCBI Taxonomy" id="632772"/>
    <lineage>
        <taxon>Bacteria</taxon>
        <taxon>Bacillati</taxon>
        <taxon>Actinomycetota</taxon>
        <taxon>Actinomycetes</taxon>
        <taxon>Mycobacteriales</taxon>
        <taxon>Nocardiaceae</taxon>
        <taxon>Rhodococcus</taxon>
    </lineage>
</organism>
<dbReference type="KEGG" id="rop:ROP_pROB01-05410"/>
<accession>C1BCI5</accession>
<keyword evidence="5" id="KW-0963">Cytoplasm</keyword>
<protein>
    <recommendedName>
        <fullName evidence="4">Protein-L-isoaspartate O-methyltransferase</fullName>
        <ecNumber evidence="3">2.1.1.77</ecNumber>
    </recommendedName>
    <alternativeName>
        <fullName evidence="11">L-isoaspartyl protein carboxyl methyltransferase</fullName>
    </alternativeName>
    <alternativeName>
        <fullName evidence="9">Protein L-isoaspartyl methyltransferase</fullName>
    </alternativeName>
    <alternativeName>
        <fullName evidence="10">Protein-beta-aspartate methyltransferase</fullName>
    </alternativeName>
</protein>
<dbReference type="GO" id="GO:0032259">
    <property type="term" value="P:methylation"/>
    <property type="evidence" value="ECO:0007669"/>
    <property type="project" value="UniProtKB-KW"/>
</dbReference>
<dbReference type="EMBL" id="AP011116">
    <property type="protein sequence ID" value="BAH56040.1"/>
    <property type="molecule type" value="Genomic_DNA"/>
</dbReference>
<name>C1BCI5_RHOOB</name>
<evidence type="ECO:0000256" key="7">
    <source>
        <dbReference type="ARBA" id="ARBA00022679"/>
    </source>
</evidence>
<dbReference type="PATRIC" id="fig|632772.20.peg.8301"/>
<evidence type="ECO:0000256" key="6">
    <source>
        <dbReference type="ARBA" id="ARBA00022603"/>
    </source>
</evidence>
<dbReference type="EC" id="2.1.1.77" evidence="3"/>
<dbReference type="PANTHER" id="PTHR11579:SF0">
    <property type="entry name" value="PROTEIN-L-ISOASPARTATE(D-ASPARTATE) O-METHYLTRANSFERASE"/>
    <property type="match status" value="1"/>
</dbReference>